<keyword evidence="3" id="KW-1185">Reference proteome</keyword>
<evidence type="ECO:0000256" key="1">
    <source>
        <dbReference type="SAM" id="MobiDB-lite"/>
    </source>
</evidence>
<feature type="region of interest" description="Disordered" evidence="1">
    <location>
        <begin position="1"/>
        <end position="25"/>
    </location>
</feature>
<name>A0A853ABQ3_9ACTN</name>
<organism evidence="2 3">
    <name type="scientific">Allostreptomyces psammosilenae</name>
    <dbReference type="NCBI Taxonomy" id="1892865"/>
    <lineage>
        <taxon>Bacteria</taxon>
        <taxon>Bacillati</taxon>
        <taxon>Actinomycetota</taxon>
        <taxon>Actinomycetes</taxon>
        <taxon>Kitasatosporales</taxon>
        <taxon>Streptomycetaceae</taxon>
        <taxon>Allostreptomyces</taxon>
    </lineage>
</organism>
<proteinExistence type="predicted"/>
<gene>
    <name evidence="2" type="ORF">FHU37_004831</name>
</gene>
<accession>A0A853ABQ3</accession>
<evidence type="ECO:0000313" key="2">
    <source>
        <dbReference type="EMBL" id="NYI07802.1"/>
    </source>
</evidence>
<dbReference type="RefSeq" id="WP_179816741.1">
    <property type="nucleotide sequence ID" value="NZ_JACBZD010000002.1"/>
</dbReference>
<dbReference type="AlphaFoldDB" id="A0A853ABQ3"/>
<comment type="caution">
    <text evidence="2">The sequence shown here is derived from an EMBL/GenBank/DDBJ whole genome shotgun (WGS) entry which is preliminary data.</text>
</comment>
<dbReference type="EMBL" id="JACBZD010000002">
    <property type="protein sequence ID" value="NYI07802.1"/>
    <property type="molecule type" value="Genomic_DNA"/>
</dbReference>
<dbReference type="Proteomes" id="UP000567795">
    <property type="component" value="Unassembled WGS sequence"/>
</dbReference>
<feature type="compositionally biased region" description="Basic residues" evidence="1">
    <location>
        <begin position="1"/>
        <end position="15"/>
    </location>
</feature>
<sequence>MSTPGRHRSTHHPSHGRPEGRHGPVILDESGTAAALLLPGSIQLIGHRATAVALAADIERHLTRWLQTGRPPRTRWRATLIETGMAAWRLLHPSHWTTTL</sequence>
<reference evidence="2 3" key="1">
    <citation type="submission" date="2020-07" db="EMBL/GenBank/DDBJ databases">
        <title>Sequencing the genomes of 1000 actinobacteria strains.</title>
        <authorList>
            <person name="Klenk H.-P."/>
        </authorList>
    </citation>
    <scope>NUCLEOTIDE SEQUENCE [LARGE SCALE GENOMIC DNA]</scope>
    <source>
        <strain evidence="2 3">DSM 42178</strain>
    </source>
</reference>
<protein>
    <submittedName>
        <fullName evidence="2">Uncharacterized protein</fullName>
    </submittedName>
</protein>
<evidence type="ECO:0000313" key="3">
    <source>
        <dbReference type="Proteomes" id="UP000567795"/>
    </source>
</evidence>